<feature type="region of interest" description="Disordered" evidence="7">
    <location>
        <begin position="509"/>
        <end position="530"/>
    </location>
</feature>
<dbReference type="CDD" id="cd02440">
    <property type="entry name" value="AdoMet_MTases"/>
    <property type="match status" value="1"/>
</dbReference>
<evidence type="ECO:0000256" key="6">
    <source>
        <dbReference type="ARBA" id="ARBA00032976"/>
    </source>
</evidence>
<comment type="function">
    <text evidence="1">Is involved in generating a small heat-stable compound (Nod), an acylated oligomer of N-acetylglucosamine, that stimulates mitosis in various plant protoplasts.</text>
</comment>
<dbReference type="SUPFAM" id="SSF53335">
    <property type="entry name" value="S-adenosyl-L-methionine-dependent methyltransferases"/>
    <property type="match status" value="1"/>
</dbReference>
<feature type="domain" description="NodB homology" evidence="8">
    <location>
        <begin position="826"/>
        <end position="1001"/>
    </location>
</feature>
<evidence type="ECO:0000259" key="8">
    <source>
        <dbReference type="PROSITE" id="PS51677"/>
    </source>
</evidence>
<accession>A0ABS7LAR5</accession>
<dbReference type="PANTHER" id="PTHR34216">
    <property type="match status" value="1"/>
</dbReference>
<dbReference type="SUPFAM" id="SSF53448">
    <property type="entry name" value="Nucleotide-diphospho-sugar transferases"/>
    <property type="match status" value="1"/>
</dbReference>
<dbReference type="SUPFAM" id="SSF88713">
    <property type="entry name" value="Glycoside hydrolase/deacetylase"/>
    <property type="match status" value="1"/>
</dbReference>
<dbReference type="CDD" id="cd00761">
    <property type="entry name" value="Glyco_tranf_GTA_type"/>
    <property type="match status" value="1"/>
</dbReference>
<dbReference type="Gene3D" id="3.90.550.10">
    <property type="entry name" value="Spore Coat Polysaccharide Biosynthesis Protein SpsA, Chain A"/>
    <property type="match status" value="1"/>
</dbReference>
<evidence type="ECO:0000313" key="9">
    <source>
        <dbReference type="EMBL" id="MBY3588490.1"/>
    </source>
</evidence>
<evidence type="ECO:0000256" key="1">
    <source>
        <dbReference type="ARBA" id="ARBA00003236"/>
    </source>
</evidence>
<dbReference type="CDD" id="cd10918">
    <property type="entry name" value="CE4_NodB_like_5s_6s"/>
    <property type="match status" value="1"/>
</dbReference>
<keyword evidence="10" id="KW-1185">Reference proteome</keyword>
<name>A0ABS7LAR5_9HYPH</name>
<reference evidence="9 10" key="1">
    <citation type="submission" date="2020-06" db="EMBL/GenBank/DDBJ databases">
        <title>Global-level population genomics: horizontal gene transfer, symbiosis and evolution in Rhizobia.</title>
        <authorList>
            <person name="Gai Y."/>
        </authorList>
    </citation>
    <scope>NUCLEOTIDE SEQUENCE [LARGE SCALE GENOMIC DNA]</scope>
    <source>
        <strain evidence="9 10">PLR6_1b</strain>
    </source>
</reference>
<comment type="caution">
    <text evidence="9">The sequence shown here is derived from an EMBL/GenBank/DDBJ whole genome shotgun (WGS) entry which is preliminary data.</text>
</comment>
<dbReference type="InterPro" id="IPR051398">
    <property type="entry name" value="Polysacch_Deacetylase"/>
</dbReference>
<dbReference type="EMBL" id="JABTXI010000001">
    <property type="protein sequence ID" value="MBY3588490.1"/>
    <property type="molecule type" value="Genomic_DNA"/>
</dbReference>
<dbReference type="InterPro" id="IPR002509">
    <property type="entry name" value="NODB_dom"/>
</dbReference>
<dbReference type="Proteomes" id="UP000720124">
    <property type="component" value="Unassembled WGS sequence"/>
</dbReference>
<evidence type="ECO:0000256" key="7">
    <source>
        <dbReference type="SAM" id="MobiDB-lite"/>
    </source>
</evidence>
<gene>
    <name evidence="9" type="ORF">HJA87_01080</name>
</gene>
<dbReference type="InterPro" id="IPR029044">
    <property type="entry name" value="Nucleotide-diphossugar_trans"/>
</dbReference>
<dbReference type="RefSeq" id="WP_221094781.1">
    <property type="nucleotide sequence ID" value="NZ_JABDWX010000008.1"/>
</dbReference>
<dbReference type="Gene3D" id="3.20.20.370">
    <property type="entry name" value="Glycoside hydrolase/deacetylase"/>
    <property type="match status" value="1"/>
</dbReference>
<evidence type="ECO:0000256" key="5">
    <source>
        <dbReference type="ARBA" id="ARBA00022729"/>
    </source>
</evidence>
<dbReference type="Pfam" id="PF05401">
    <property type="entry name" value="NodS"/>
    <property type="match status" value="1"/>
</dbReference>
<dbReference type="InterPro" id="IPR011330">
    <property type="entry name" value="Glyco_hydro/deAcase_b/a-brl"/>
</dbReference>
<comment type="similarity">
    <text evidence="3">Belongs to the polysaccharide deacetylase family.</text>
</comment>
<organism evidence="9 10">
    <name type="scientific">Rhizobium bangladeshense</name>
    <dbReference type="NCBI Taxonomy" id="1138189"/>
    <lineage>
        <taxon>Bacteria</taxon>
        <taxon>Pseudomonadati</taxon>
        <taxon>Pseudomonadota</taxon>
        <taxon>Alphaproteobacteria</taxon>
        <taxon>Hyphomicrobiales</taxon>
        <taxon>Rhizobiaceae</taxon>
        <taxon>Rhizobium/Agrobacterium group</taxon>
        <taxon>Rhizobium</taxon>
    </lineage>
</organism>
<dbReference type="InterPro" id="IPR008715">
    <property type="entry name" value="SAM-MeTfrase_NodS-like"/>
</dbReference>
<feature type="compositionally biased region" description="Polar residues" evidence="7">
    <location>
        <begin position="513"/>
        <end position="527"/>
    </location>
</feature>
<dbReference type="Gene3D" id="3.40.50.150">
    <property type="entry name" value="Vaccinia Virus protein VP39"/>
    <property type="match status" value="1"/>
</dbReference>
<dbReference type="InterPro" id="IPR001173">
    <property type="entry name" value="Glyco_trans_2-like"/>
</dbReference>
<protein>
    <recommendedName>
        <fullName evidence="4">Chitooligosaccharide deacetylase</fullName>
    </recommendedName>
    <alternativeName>
        <fullName evidence="6">Nodulation protein B</fullName>
    </alternativeName>
</protein>
<comment type="subcellular location">
    <subcellularLocation>
        <location evidence="2">Secreted</location>
    </subcellularLocation>
</comment>
<evidence type="ECO:0000256" key="2">
    <source>
        <dbReference type="ARBA" id="ARBA00004613"/>
    </source>
</evidence>
<evidence type="ECO:0000256" key="4">
    <source>
        <dbReference type="ARBA" id="ARBA00020071"/>
    </source>
</evidence>
<sequence length="1001" mass="110234">MVSAATPDISFLIPAYNAEDTLAECLISLQRQTRTNWQAVVVDDGSSDRTWEVLQGIAATDARILPVRQPNAGAAAARNHAARLAAAPLLCMLDADDWLDSTFMENMQPVAEDGSRPVIAFCAYRRVAPDGRMMRVEQPPVLAGDAAKREFSSFCALAIHTVVFPKSLFEGIGGMDETLQTCEDWDLWLRMAFAGAEFRRVDACLAFYRMKTGSLSGDPFKMVRDAIRVTTKGEALRMQEGLLAEGPEAGWITPAVSQLRMLCWVVAAKLDPAMDIAALAAFLPEMPDAAGYESFFAGVILHGLETGLLPERADDLIDALAKWQPIFLLLIQLIQRHSLPGTGRKIIEAAAWQISSGNLLRSFTLGNVRVVSVELGALSRIPNAERADTLVMHAFSGEQHVGSFVGPLWGDLSIRAQIRLIMKEMQAVEHLQTPTTLAYARSWTTEAVRGYRAIGGLIIRNGRRRGRLKRLLARIAGNALLATAPGDEQDNDARLSEVLRDLRRGLSPRLAKASNTGPKEGTQTAAPQSEEDYWEHIFERPDPWNYVSVYEQVKYEQTLSLIPKGIGKALELACAEGIFTDKLAQRVAHLTATDISQRAIDRAIDRCHDHRNVELYVLDFVKNDLPGEQDLIVCSEVLYYMKDEETLANVCRKMAAALKPNGYLITAHAHIRRDEADRTGFDWGNPFGVGTIKKVFAEQIGLALEESIETDLYAIHRFRRGPATAAPVLRTETHGSPLDADVAKHVIWGPAGVEREVAWETEVTSSVPVLMYHRIADKGPAALQRFRTPPAVFRKQMQFLRRQGYYTVTSETLATLLRSGKPIQGRPVMLTFDDAYLDFRTHAFPILAENDFRAEVFVVTDKVGGRSDWDCAYGEPAPLMSWSDIEALHEQGVSFSSHLASHAPATAMDNKDLLAEAMVSRNALQCRLGASADAIALPYGATDFRVPGILAQAGYAIAFTTRPATAAFSDNLYALPRLEVRGDRPLEDFPDLIGLPGAFIG</sequence>
<evidence type="ECO:0000256" key="3">
    <source>
        <dbReference type="ARBA" id="ARBA00010973"/>
    </source>
</evidence>
<dbReference type="Pfam" id="PF01522">
    <property type="entry name" value="Polysacc_deac_1"/>
    <property type="match status" value="1"/>
</dbReference>
<dbReference type="PROSITE" id="PS51677">
    <property type="entry name" value="NODB"/>
    <property type="match status" value="1"/>
</dbReference>
<proteinExistence type="inferred from homology"/>
<dbReference type="PANTHER" id="PTHR34216:SF3">
    <property type="entry name" value="POLY-BETA-1,6-N-ACETYL-D-GLUCOSAMINE N-DEACETYLASE"/>
    <property type="match status" value="1"/>
</dbReference>
<dbReference type="InterPro" id="IPR029063">
    <property type="entry name" value="SAM-dependent_MTases_sf"/>
</dbReference>
<dbReference type="Pfam" id="PF00535">
    <property type="entry name" value="Glycos_transf_2"/>
    <property type="match status" value="1"/>
</dbReference>
<evidence type="ECO:0000313" key="10">
    <source>
        <dbReference type="Proteomes" id="UP000720124"/>
    </source>
</evidence>
<keyword evidence="5" id="KW-0732">Signal</keyword>